<organism evidence="1 2">
    <name type="scientific">Bacillus safensis</name>
    <dbReference type="NCBI Taxonomy" id="561879"/>
    <lineage>
        <taxon>Bacteria</taxon>
        <taxon>Bacillati</taxon>
        <taxon>Bacillota</taxon>
        <taxon>Bacilli</taxon>
        <taxon>Bacillales</taxon>
        <taxon>Bacillaceae</taxon>
        <taxon>Bacillus</taxon>
    </lineage>
</organism>
<dbReference type="AlphaFoldDB" id="A0A5S9M0Y1"/>
<reference evidence="1 2" key="1">
    <citation type="submission" date="2019-12" db="EMBL/GenBank/DDBJ databases">
        <title>Full genome sequence of a Bacillus safensis strain isolated from commercially available natto in Indonesia.</title>
        <authorList>
            <person name="Yoshida M."/>
            <person name="Uomi M."/>
            <person name="Waturangi D."/>
            <person name="Ekaputri J.J."/>
            <person name="Setiamarga D.H.E."/>
        </authorList>
    </citation>
    <scope>NUCLEOTIDE SEQUENCE [LARGE SCALE GENOMIC DNA]</scope>
    <source>
        <strain evidence="1 2">IDN1</strain>
    </source>
</reference>
<dbReference type="Proteomes" id="UP000464658">
    <property type="component" value="Chromosome"/>
</dbReference>
<evidence type="ECO:0000313" key="2">
    <source>
        <dbReference type="Proteomes" id="UP000464658"/>
    </source>
</evidence>
<gene>
    <name evidence="1" type="ORF">BsIDN1_04010</name>
</gene>
<sequence>MKKPFIAAVISAGVGGAIIGYSQSIAIASGLPSLLTLPIFYGQGF</sequence>
<evidence type="ECO:0000313" key="1">
    <source>
        <dbReference type="EMBL" id="BBP86783.1"/>
    </source>
</evidence>
<proteinExistence type="predicted"/>
<protein>
    <submittedName>
        <fullName evidence="1">Uncharacterized protein</fullName>
    </submittedName>
</protein>
<accession>A0A5S9M0Y1</accession>
<dbReference type="EMBL" id="AP021906">
    <property type="protein sequence ID" value="BBP86783.1"/>
    <property type="molecule type" value="Genomic_DNA"/>
</dbReference>
<name>A0A5S9M0Y1_BACIA</name>